<dbReference type="EMBL" id="LR027385">
    <property type="protein sequence ID" value="VCU43692.1"/>
    <property type="molecule type" value="Genomic_DNA"/>
</dbReference>
<dbReference type="SUPFAM" id="SSF54171">
    <property type="entry name" value="DNA-binding domain"/>
    <property type="match status" value="1"/>
</dbReference>
<accession>A0A3P4A860</accession>
<feature type="domain" description="HNH nuclease" evidence="1">
    <location>
        <begin position="68"/>
        <end position="109"/>
    </location>
</feature>
<dbReference type="Gene3D" id="3.90.75.20">
    <property type="match status" value="1"/>
</dbReference>
<dbReference type="InterPro" id="IPR016177">
    <property type="entry name" value="DNA-bd_dom_sf"/>
</dbReference>
<dbReference type="Proteomes" id="UP000310467">
    <property type="component" value="Segment"/>
</dbReference>
<evidence type="ECO:0000313" key="4">
    <source>
        <dbReference type="Proteomes" id="UP000310467"/>
    </source>
</evidence>
<keyword evidence="2" id="KW-0255">Endonuclease</keyword>
<dbReference type="Proteomes" id="UP000310628">
    <property type="component" value="Segment"/>
</dbReference>
<keyword evidence="2" id="KW-0540">Nuclease</keyword>
<dbReference type="InterPro" id="IPR003615">
    <property type="entry name" value="HNH_nuc"/>
</dbReference>
<dbReference type="Pfam" id="PF13392">
    <property type="entry name" value="HNH_3"/>
    <property type="match status" value="1"/>
</dbReference>
<dbReference type="Gene3D" id="3.30.730.10">
    <property type="entry name" value="AP2/ERF domain"/>
    <property type="match status" value="1"/>
</dbReference>
<dbReference type="GO" id="GO:0004519">
    <property type="term" value="F:endonuclease activity"/>
    <property type="evidence" value="ECO:0007669"/>
    <property type="project" value="UniProtKB-KW"/>
</dbReference>
<evidence type="ECO:0000313" key="3">
    <source>
        <dbReference type="EMBL" id="VCU43692.1"/>
    </source>
</evidence>
<reference evidence="2 4" key="1">
    <citation type="submission" date="2018-10" db="EMBL/GenBank/DDBJ databases">
        <authorList>
            <person name="Redgwell R T."/>
            <person name="Michniewski S."/>
            <person name="Millard A."/>
        </authorList>
    </citation>
    <scope>NUCLEOTIDE SEQUENCE [LARGE SCALE GENOMIC DNA]</scope>
    <source>
        <strain evidence="2">VB_Eco_mar001J1</strain>
        <strain evidence="4">vB_Eco_mar001J1</strain>
        <strain evidence="3">VB_Eco_mar002J2</strain>
    </source>
</reference>
<dbReference type="InterPro" id="IPR044925">
    <property type="entry name" value="His-Me_finger_sf"/>
</dbReference>
<dbReference type="EMBL" id="LR027388">
    <property type="protein sequence ID" value="VCU43588.1"/>
    <property type="molecule type" value="Genomic_DNA"/>
</dbReference>
<name>A0A3P4A860_9CAUD</name>
<evidence type="ECO:0000259" key="1">
    <source>
        <dbReference type="Pfam" id="PF13392"/>
    </source>
</evidence>
<dbReference type="SUPFAM" id="SSF54060">
    <property type="entry name" value="His-Me finger endonucleases"/>
    <property type="match status" value="1"/>
</dbReference>
<proteinExistence type="predicted"/>
<dbReference type="InterPro" id="IPR036955">
    <property type="entry name" value="AP2/ERF_dom_sf"/>
</dbReference>
<sequence length="181" mass="21133">MHVNGKAKPVTKEEEELILKHVYYDESSSTCLRFKNMYHAKKNGKEAFVEITKDGYFRGQLKGGRRFMAHSVVWFLVYGYWPEFVDHNDGNKLNNKADNLSDVSGSENQQNREYSEITGGYFEKRVGKWHSRIKVNGMVFFLGFFDTKEECRAAYAKAKVKLHTHCVDRSFSKDEIERLLQ</sequence>
<dbReference type="GO" id="GO:0003700">
    <property type="term" value="F:DNA-binding transcription factor activity"/>
    <property type="evidence" value="ECO:0007669"/>
    <property type="project" value="InterPro"/>
</dbReference>
<keyword evidence="2" id="KW-0378">Hydrolase</keyword>
<evidence type="ECO:0000313" key="2">
    <source>
        <dbReference type="EMBL" id="VCU43588.1"/>
    </source>
</evidence>
<gene>
    <name evidence="2" type="ORF">MAR001J1_00017</name>
    <name evidence="3" type="ORF">MAR002J2_00043</name>
</gene>
<dbReference type="GO" id="GO:0003677">
    <property type="term" value="F:DNA binding"/>
    <property type="evidence" value="ECO:0007669"/>
    <property type="project" value="InterPro"/>
</dbReference>
<protein>
    <submittedName>
        <fullName evidence="2">Putative homing endonuclease</fullName>
    </submittedName>
</protein>
<keyword evidence="4" id="KW-1185">Reference proteome</keyword>
<organism evidence="2 4">
    <name type="scientific">Escherichia phage vB_Eco_mar001J1</name>
    <dbReference type="NCBI Taxonomy" id="2419760"/>
    <lineage>
        <taxon>Viruses</taxon>
        <taxon>Duplodnaviria</taxon>
        <taxon>Heunggongvirae</taxon>
        <taxon>Uroviricota</taxon>
        <taxon>Caudoviricetes</taxon>
        <taxon>Drexlerviridae</taxon>
        <taxon>Tempevirinae</taxon>
        <taxon>Warwickvirus</taxon>
        <taxon>Warwickvirus mar001J1</taxon>
    </lineage>
</organism>